<evidence type="ECO:0000259" key="6">
    <source>
        <dbReference type="Pfam" id="PF07940"/>
    </source>
</evidence>
<dbReference type="InterPro" id="IPR012480">
    <property type="entry name" value="Hepar_II_III_C"/>
</dbReference>
<reference evidence="8" key="1">
    <citation type="submission" date="2016-05" db="EMBL/GenBank/DDBJ databases">
        <authorList>
            <person name="Behera P."/>
            <person name="Vaishampayan P."/>
            <person name="Singh N."/>
            <person name="Raina V."/>
            <person name="Suar M."/>
            <person name="Pattnaik A."/>
            <person name="Rastogi G."/>
        </authorList>
    </citation>
    <scope>NUCLEOTIDE SEQUENCE [LARGE SCALE GENOMIC DNA]</scope>
    <source>
        <strain evidence="8">MP23</strain>
    </source>
</reference>
<dbReference type="Gene3D" id="2.70.98.70">
    <property type="match status" value="1"/>
</dbReference>
<evidence type="ECO:0000256" key="1">
    <source>
        <dbReference type="ARBA" id="ARBA00004418"/>
    </source>
</evidence>
<evidence type="ECO:0000259" key="5">
    <source>
        <dbReference type="Pfam" id="PF05426"/>
    </source>
</evidence>
<dbReference type="Proteomes" id="UP000078225">
    <property type="component" value="Unassembled WGS sequence"/>
</dbReference>
<dbReference type="OrthoDB" id="9772435at2"/>
<dbReference type="InterPro" id="IPR008929">
    <property type="entry name" value="Chondroitin_lyas"/>
</dbReference>
<dbReference type="Gene3D" id="1.50.10.100">
    <property type="entry name" value="Chondroitin AC/alginate lyase"/>
    <property type="match status" value="1"/>
</dbReference>
<dbReference type="Pfam" id="PF07940">
    <property type="entry name" value="Hepar_II_III_C"/>
    <property type="match status" value="1"/>
</dbReference>
<protein>
    <submittedName>
        <fullName evidence="7">Alginate lyase</fullName>
    </submittedName>
</protein>
<dbReference type="PANTHER" id="PTHR39210">
    <property type="entry name" value="HEPARIN-SULFATE LYASE"/>
    <property type="match status" value="1"/>
</dbReference>
<keyword evidence="3" id="KW-0574">Periplasm</keyword>
<comment type="caution">
    <text evidence="7">The sequence shown here is derived from an EMBL/GenBank/DDBJ whole genome shotgun (WGS) entry which is preliminary data.</text>
</comment>
<dbReference type="PANTHER" id="PTHR39210:SF1">
    <property type="entry name" value="HEPARIN-SULFATE LYASE"/>
    <property type="match status" value="1"/>
</dbReference>
<dbReference type="RefSeq" id="WP_064600364.1">
    <property type="nucleotide sequence ID" value="NZ_LYRP01000047.1"/>
</dbReference>
<sequence length="670" mass="75583">MIQFSNSDFSTCKARFQGHPGFIQALREDNHAILSWPVLVPETAIATWNLYYFCPEHGVRLNWNRQSPDAHCCPVDGKIWRGQPWDGAWWRGLNGLNAKACYQLGLLWQLTGDTEYLDKVRQILLGYAKYYPDYEVHGGIPCNGPGKANAQTLCEANCHLEFALGYDFIRDALSHEEQRYIGQRLLREGADFLIAHRVRQLHNHEVKISATVGVIGLILGDTDYLEFAVNSDYGLRYQLEHGLLDEGLWFEGSVHYHFYALQGFCAFEKLARGTRWSLLSLPGYQKMLDFPLDLLLPDGTFPPINDCITGQQALTHSHIYEFFYAVYGKPRYGAVLHTIYQKQPRNNLDALLYGVSILPDTFPALVPDETLHAPGAGLTLLRQPGSDQALLLKHAPFGGEHDHHDCLGIMLFNQGHHWLPDLGTTGYGAPAHYQYYKNSATHNTLSIGRTNQPPAIPQVINWQQEPAFCWLQTKVSWEGVLPPLDSHYPPATDTELWQGVVFRRNILWLAGMAVDVVEVENPHQQELDFTLHVDASLAESPAGKACQWPGQGVDAYFHSVTRRPFNGVMPLHFHHEDKQLPVWLASEQETALYTALAPANPVTRNISYLVVRSNQARYHLITLYDLSGRNSISLIDVAWQPGSVALHINQCGARQVMTLPWNKGTPQIID</sequence>
<keyword evidence="4 7" id="KW-0456">Lyase</keyword>
<name>A0A1B7KZS1_9ENTR</name>
<evidence type="ECO:0000313" key="8">
    <source>
        <dbReference type="Proteomes" id="UP000078225"/>
    </source>
</evidence>
<evidence type="ECO:0000313" key="7">
    <source>
        <dbReference type="EMBL" id="OAT75435.1"/>
    </source>
</evidence>
<dbReference type="InterPro" id="IPR008397">
    <property type="entry name" value="Alginate_lyase_dom"/>
</dbReference>
<dbReference type="STRING" id="1691903.A9B99_14030"/>
<dbReference type="SUPFAM" id="SSF48230">
    <property type="entry name" value="Chondroitin AC/alginate lyase"/>
    <property type="match status" value="1"/>
</dbReference>
<dbReference type="GO" id="GO:0042597">
    <property type="term" value="C:periplasmic space"/>
    <property type="evidence" value="ECO:0007669"/>
    <property type="project" value="UniProtKB-SubCell"/>
</dbReference>
<dbReference type="EMBL" id="LYRP01000047">
    <property type="protein sequence ID" value="OAT75435.1"/>
    <property type="molecule type" value="Genomic_DNA"/>
</dbReference>
<dbReference type="GO" id="GO:0016829">
    <property type="term" value="F:lyase activity"/>
    <property type="evidence" value="ECO:0007669"/>
    <property type="project" value="UniProtKB-KW"/>
</dbReference>
<gene>
    <name evidence="7" type="ORF">A9B99_14030</name>
</gene>
<evidence type="ECO:0000256" key="3">
    <source>
        <dbReference type="ARBA" id="ARBA00022764"/>
    </source>
</evidence>
<feature type="domain" description="Heparinase II/III-like C-terminal" evidence="6">
    <location>
        <begin position="372"/>
        <end position="545"/>
    </location>
</feature>
<keyword evidence="2" id="KW-0732">Signal</keyword>
<keyword evidence="8" id="KW-1185">Reference proteome</keyword>
<evidence type="ECO:0000256" key="2">
    <source>
        <dbReference type="ARBA" id="ARBA00022729"/>
    </source>
</evidence>
<dbReference type="Pfam" id="PF05426">
    <property type="entry name" value="Alginate_lyase"/>
    <property type="match status" value="1"/>
</dbReference>
<evidence type="ECO:0000256" key="4">
    <source>
        <dbReference type="ARBA" id="ARBA00023239"/>
    </source>
</evidence>
<feature type="domain" description="Alginate lyase" evidence="5">
    <location>
        <begin position="98"/>
        <end position="270"/>
    </location>
</feature>
<proteinExistence type="predicted"/>
<accession>A0A1B7KZS1</accession>
<organism evidence="7 8">
    <name type="scientific">Mangrovibacter phragmitis</name>
    <dbReference type="NCBI Taxonomy" id="1691903"/>
    <lineage>
        <taxon>Bacteria</taxon>
        <taxon>Pseudomonadati</taxon>
        <taxon>Pseudomonadota</taxon>
        <taxon>Gammaproteobacteria</taxon>
        <taxon>Enterobacterales</taxon>
        <taxon>Enterobacteriaceae</taxon>
        <taxon>Mangrovibacter</taxon>
    </lineage>
</organism>
<comment type="subcellular location">
    <subcellularLocation>
        <location evidence="1">Periplasm</location>
    </subcellularLocation>
</comment>
<dbReference type="AlphaFoldDB" id="A0A1B7KZS1"/>